<sequence length="335" mass="34378">MISMNQLAAPFVALSVLAGLVPGTAAAVPQEEAIALRTPSGTLNGTLRLPAGGKPVGVVLIIAGSGPTDRDGNNALAGRNDSLKLLAEALAGAGYASVRYDKRGIGQSSGAGVDEAALRLEMYVDDAAAWVSKLNGSGRFPAVVIAGHSEGSLIGMLAAQRANVASFISLAGSADGLGTLLRKQLASQLPPALAADNERILQAIERGVTTDAVPAPLQALYRPSVQPYLISSVRYVPAREIGKLKVPVLLVQGTTDLQVGVEQVRALQAAKPDACLALLPGMNHVLKEVPADLAAQQRSYGDPALPLHQALPAAIERFLRKPCAVPAAPAPAEAS</sequence>
<keyword evidence="3" id="KW-0378">Hydrolase</keyword>
<dbReference type="PANTHER" id="PTHR43265:SF1">
    <property type="entry name" value="ESTERASE ESTD"/>
    <property type="match status" value="1"/>
</dbReference>
<keyword evidence="4" id="KW-1185">Reference proteome</keyword>
<dbReference type="EMBL" id="CP136508">
    <property type="protein sequence ID" value="WUR15450.1"/>
    <property type="molecule type" value="Genomic_DNA"/>
</dbReference>
<dbReference type="SUPFAM" id="SSF53474">
    <property type="entry name" value="alpha/beta-Hydrolases"/>
    <property type="match status" value="1"/>
</dbReference>
<feature type="chain" id="PRO_5045427809" evidence="1">
    <location>
        <begin position="28"/>
        <end position="335"/>
    </location>
</feature>
<dbReference type="PANTHER" id="PTHR43265">
    <property type="entry name" value="ESTERASE ESTD"/>
    <property type="match status" value="1"/>
</dbReference>
<keyword evidence="1" id="KW-0732">Signal</keyword>
<protein>
    <submittedName>
        <fullName evidence="3">Alpha/beta fold hydrolase</fullName>
    </submittedName>
</protein>
<dbReference type="Gene3D" id="3.40.50.1820">
    <property type="entry name" value="alpha/beta hydrolase"/>
    <property type="match status" value="1"/>
</dbReference>
<feature type="domain" description="Serine aminopeptidase S33" evidence="2">
    <location>
        <begin position="85"/>
        <end position="163"/>
    </location>
</feature>
<dbReference type="GO" id="GO:0016787">
    <property type="term" value="F:hydrolase activity"/>
    <property type="evidence" value="ECO:0007669"/>
    <property type="project" value="UniProtKB-KW"/>
</dbReference>
<accession>A0ABZ1UT60</accession>
<dbReference type="Proteomes" id="UP000321323">
    <property type="component" value="Chromosome"/>
</dbReference>
<dbReference type="InterPro" id="IPR029058">
    <property type="entry name" value="AB_hydrolase_fold"/>
</dbReference>
<name>A0ABZ1UT60_9BURK</name>
<dbReference type="InterPro" id="IPR022742">
    <property type="entry name" value="Hydrolase_4"/>
</dbReference>
<dbReference type="InterPro" id="IPR053145">
    <property type="entry name" value="AB_hydrolase_Est10"/>
</dbReference>
<proteinExistence type="predicted"/>
<evidence type="ECO:0000313" key="4">
    <source>
        <dbReference type="Proteomes" id="UP000321323"/>
    </source>
</evidence>
<gene>
    <name evidence="3" type="ORF">E7V67_010210</name>
</gene>
<dbReference type="Pfam" id="PF12146">
    <property type="entry name" value="Hydrolase_4"/>
    <property type="match status" value="1"/>
</dbReference>
<evidence type="ECO:0000313" key="3">
    <source>
        <dbReference type="EMBL" id="WUR15450.1"/>
    </source>
</evidence>
<evidence type="ECO:0000259" key="2">
    <source>
        <dbReference type="Pfam" id="PF12146"/>
    </source>
</evidence>
<organism evidence="3 4">
    <name type="scientific">[Empedobacter] haloabium</name>
    <dbReference type="NCBI Taxonomy" id="592317"/>
    <lineage>
        <taxon>Bacteria</taxon>
        <taxon>Pseudomonadati</taxon>
        <taxon>Pseudomonadota</taxon>
        <taxon>Betaproteobacteria</taxon>
        <taxon>Burkholderiales</taxon>
        <taxon>Oxalobacteraceae</taxon>
        <taxon>Telluria group</taxon>
        <taxon>Telluria group incertae sedis</taxon>
    </lineage>
</organism>
<feature type="signal peptide" evidence="1">
    <location>
        <begin position="1"/>
        <end position="27"/>
    </location>
</feature>
<evidence type="ECO:0000256" key="1">
    <source>
        <dbReference type="SAM" id="SignalP"/>
    </source>
</evidence>
<reference evidence="3 4" key="1">
    <citation type="journal article" date="2019" name="Int. J. Syst. Evol. Microbiol.">
        <title>The Draft Whole-Genome Sequence of the Antibiotic Producer Empedobacter haloabium ATCC 31962 Provides Indications for Its Taxonomic Reclassification.</title>
        <authorList>
            <person name="Miess H."/>
            <person name="Arlt P."/>
            <person name="Apel A.K."/>
            <person name="Weber T."/>
            <person name="Nieselt K."/>
            <person name="Hanssen F."/>
            <person name="Czemmel S."/>
            <person name="Nahnsen S."/>
            <person name="Gross H."/>
        </authorList>
    </citation>
    <scope>NUCLEOTIDE SEQUENCE [LARGE SCALE GENOMIC DNA]</scope>
    <source>
        <strain evidence="3 4">ATCC 31962</strain>
    </source>
</reference>